<evidence type="ECO:0000259" key="9">
    <source>
        <dbReference type="Pfam" id="PF12804"/>
    </source>
</evidence>
<dbReference type="EMBL" id="JBHLTP010000003">
    <property type="protein sequence ID" value="MFC0523233.1"/>
    <property type="molecule type" value="Genomic_DNA"/>
</dbReference>
<dbReference type="Proteomes" id="UP001589836">
    <property type="component" value="Unassembled WGS sequence"/>
</dbReference>
<feature type="binding site" evidence="8">
    <location>
        <position position="92"/>
    </location>
    <ligand>
        <name>GTP</name>
        <dbReference type="ChEBI" id="CHEBI:37565"/>
    </ligand>
</feature>
<comment type="subcellular location">
    <subcellularLocation>
        <location evidence="8">Cytoplasm</location>
    </subcellularLocation>
</comment>
<keyword evidence="10" id="KW-0548">Nucleotidyltransferase</keyword>
<keyword evidence="2 8" id="KW-0808">Transferase</keyword>
<comment type="caution">
    <text evidence="10">The sequence shown here is derived from an EMBL/GenBank/DDBJ whole genome shotgun (WGS) entry which is preliminary data.</text>
</comment>
<dbReference type="CDD" id="cd02503">
    <property type="entry name" value="MobA"/>
    <property type="match status" value="1"/>
</dbReference>
<evidence type="ECO:0000256" key="2">
    <source>
        <dbReference type="ARBA" id="ARBA00022679"/>
    </source>
</evidence>
<keyword evidence="3 8" id="KW-0479">Metal-binding</keyword>
<sequence length="194" mass="22109">MLVAVLAGGESRRMGVDKAFLPIHGEPMIYHVLQRIETWTNRIVISSSKRLDYSSLGYPVLRDIYQGKGPLSALNSVFTAFQDEWIALAPCDSPFLNKAVYEYLTAQTSHYQAVIPYYKGRYHPLAGLYHRDCSAVVKELLHKDKLAMKSLYHSVPTKFVDCECISVSSDILDNHFLNINHPEDYDMALHMDIR</sequence>
<evidence type="ECO:0000256" key="3">
    <source>
        <dbReference type="ARBA" id="ARBA00022723"/>
    </source>
</evidence>
<feature type="binding site" evidence="8">
    <location>
        <position position="18"/>
    </location>
    <ligand>
        <name>GTP</name>
        <dbReference type="ChEBI" id="CHEBI:37565"/>
    </ligand>
</feature>
<dbReference type="GO" id="GO:0016779">
    <property type="term" value="F:nucleotidyltransferase activity"/>
    <property type="evidence" value="ECO:0007669"/>
    <property type="project" value="UniProtKB-KW"/>
</dbReference>
<keyword evidence="1 8" id="KW-0963">Cytoplasm</keyword>
<accession>A0ABV6LLP2</accession>
<comment type="similarity">
    <text evidence="8">Belongs to the MobA family.</text>
</comment>
<keyword evidence="7 8" id="KW-0501">Molybdenum cofactor biosynthesis</keyword>
<keyword evidence="5 8" id="KW-0460">Magnesium</keyword>
<feature type="domain" description="MobA-like NTP transferase" evidence="9">
    <location>
        <begin position="4"/>
        <end position="146"/>
    </location>
</feature>
<feature type="binding site" evidence="8">
    <location>
        <position position="92"/>
    </location>
    <ligand>
        <name>Mg(2+)</name>
        <dbReference type="ChEBI" id="CHEBI:18420"/>
    </ligand>
</feature>
<evidence type="ECO:0000256" key="4">
    <source>
        <dbReference type="ARBA" id="ARBA00022741"/>
    </source>
</evidence>
<evidence type="ECO:0000313" key="11">
    <source>
        <dbReference type="Proteomes" id="UP001589836"/>
    </source>
</evidence>
<evidence type="ECO:0000256" key="1">
    <source>
        <dbReference type="ARBA" id="ARBA00022490"/>
    </source>
</evidence>
<reference evidence="10 11" key="1">
    <citation type="submission" date="2024-09" db="EMBL/GenBank/DDBJ databases">
        <authorList>
            <person name="Sun Q."/>
            <person name="Mori K."/>
        </authorList>
    </citation>
    <scope>NUCLEOTIDE SEQUENCE [LARGE SCALE GENOMIC DNA]</scope>
    <source>
        <strain evidence="10 11">NCAIM B.02529</strain>
    </source>
</reference>
<dbReference type="HAMAP" id="MF_00316">
    <property type="entry name" value="MobA"/>
    <property type="match status" value="1"/>
</dbReference>
<dbReference type="InterPro" id="IPR025877">
    <property type="entry name" value="MobA-like_NTP_Trfase"/>
</dbReference>
<keyword evidence="4 8" id="KW-0547">Nucleotide-binding</keyword>
<proteinExistence type="inferred from homology"/>
<dbReference type="InterPro" id="IPR029044">
    <property type="entry name" value="Nucleotide-diphossugar_trans"/>
</dbReference>
<evidence type="ECO:0000256" key="8">
    <source>
        <dbReference type="HAMAP-Rule" id="MF_00316"/>
    </source>
</evidence>
<gene>
    <name evidence="8" type="primary">mobA</name>
    <name evidence="10" type="ORF">ACFFGV_06440</name>
</gene>
<name>A0ABV6LLP2_9BACI</name>
<protein>
    <recommendedName>
        <fullName evidence="8">Probable molybdenum cofactor guanylyltransferase</fullName>
        <shortName evidence="8">MoCo guanylyltransferase</shortName>
        <ecNumber evidence="8">2.7.7.77</ecNumber>
    </recommendedName>
    <alternativeName>
        <fullName evidence="8">GTP:molybdopterin guanylyltransferase</fullName>
    </alternativeName>
    <alternativeName>
        <fullName evidence="8">Mo-MPT guanylyltransferase</fullName>
    </alternativeName>
    <alternativeName>
        <fullName evidence="8">Molybdopterin guanylyltransferase</fullName>
    </alternativeName>
    <alternativeName>
        <fullName evidence="8">Molybdopterin-guanine dinucleotide synthase</fullName>
        <shortName evidence="8">MGD synthase</shortName>
    </alternativeName>
</protein>
<keyword evidence="6 8" id="KW-0342">GTP-binding</keyword>
<feature type="binding site" evidence="8">
    <location>
        <begin position="6"/>
        <end position="8"/>
    </location>
    <ligand>
        <name>GTP</name>
        <dbReference type="ChEBI" id="CHEBI:37565"/>
    </ligand>
</feature>
<dbReference type="PANTHER" id="PTHR19136">
    <property type="entry name" value="MOLYBDENUM COFACTOR GUANYLYLTRANSFERASE"/>
    <property type="match status" value="1"/>
</dbReference>
<keyword evidence="11" id="KW-1185">Reference proteome</keyword>
<dbReference type="RefSeq" id="WP_377345776.1">
    <property type="nucleotide sequence ID" value="NZ_JBHLTP010000003.1"/>
</dbReference>
<evidence type="ECO:0000313" key="10">
    <source>
        <dbReference type="EMBL" id="MFC0523233.1"/>
    </source>
</evidence>
<dbReference type="Gene3D" id="3.90.550.10">
    <property type="entry name" value="Spore Coat Polysaccharide Biosynthesis Protein SpsA, Chain A"/>
    <property type="match status" value="1"/>
</dbReference>
<evidence type="ECO:0000256" key="6">
    <source>
        <dbReference type="ARBA" id="ARBA00023134"/>
    </source>
</evidence>
<dbReference type="EC" id="2.7.7.77" evidence="8"/>
<dbReference type="Pfam" id="PF12804">
    <property type="entry name" value="NTP_transf_3"/>
    <property type="match status" value="1"/>
</dbReference>
<comment type="function">
    <text evidence="8">Transfers a GMP moiety from GTP to Mo-molybdopterin (Mo-MPT) cofactor (Moco or molybdenum cofactor) to form Mo-molybdopterin guanine dinucleotide (Mo-MGD) cofactor.</text>
</comment>
<comment type="domain">
    <text evidence="8">The N-terminal domain determines nucleotide recognition and specific binding, while the C-terminal domain determines the specific binding to the target protein.</text>
</comment>
<dbReference type="InterPro" id="IPR013482">
    <property type="entry name" value="Molybde_CF_guanTrfase"/>
</dbReference>
<evidence type="ECO:0000256" key="7">
    <source>
        <dbReference type="ARBA" id="ARBA00023150"/>
    </source>
</evidence>
<dbReference type="SUPFAM" id="SSF53448">
    <property type="entry name" value="Nucleotide-diphospho-sugar transferases"/>
    <property type="match status" value="1"/>
</dbReference>
<comment type="catalytic activity">
    <reaction evidence="8">
        <text>Mo-molybdopterin + GTP + H(+) = Mo-molybdopterin guanine dinucleotide + diphosphate</text>
        <dbReference type="Rhea" id="RHEA:34243"/>
        <dbReference type="ChEBI" id="CHEBI:15378"/>
        <dbReference type="ChEBI" id="CHEBI:33019"/>
        <dbReference type="ChEBI" id="CHEBI:37565"/>
        <dbReference type="ChEBI" id="CHEBI:71302"/>
        <dbReference type="ChEBI" id="CHEBI:71310"/>
        <dbReference type="EC" id="2.7.7.77"/>
    </reaction>
</comment>
<dbReference type="PANTHER" id="PTHR19136:SF81">
    <property type="entry name" value="MOLYBDENUM COFACTOR GUANYLYLTRANSFERASE"/>
    <property type="match status" value="1"/>
</dbReference>
<comment type="caution">
    <text evidence="8">Lacks conserved residue(s) required for the propagation of feature annotation.</text>
</comment>
<organism evidence="10 11">
    <name type="scientific">Pontibacillus salicampi</name>
    <dbReference type="NCBI Taxonomy" id="1449801"/>
    <lineage>
        <taxon>Bacteria</taxon>
        <taxon>Bacillati</taxon>
        <taxon>Bacillota</taxon>
        <taxon>Bacilli</taxon>
        <taxon>Bacillales</taxon>
        <taxon>Bacillaceae</taxon>
        <taxon>Pontibacillus</taxon>
    </lineage>
</organism>
<feature type="binding site" evidence="8">
    <location>
        <position position="63"/>
    </location>
    <ligand>
        <name>GTP</name>
        <dbReference type="ChEBI" id="CHEBI:37565"/>
    </ligand>
</feature>
<evidence type="ECO:0000256" key="5">
    <source>
        <dbReference type="ARBA" id="ARBA00022842"/>
    </source>
</evidence>
<comment type="cofactor">
    <cofactor evidence="8">
        <name>Mg(2+)</name>
        <dbReference type="ChEBI" id="CHEBI:18420"/>
    </cofactor>
</comment>